<keyword evidence="1" id="KW-1133">Transmembrane helix</keyword>
<dbReference type="AlphaFoldDB" id="A0AA37X4B4"/>
<comment type="caution">
    <text evidence="2">The sequence shown here is derived from an EMBL/GenBank/DDBJ whole genome shotgun (WGS) entry which is preliminary data.</text>
</comment>
<protein>
    <submittedName>
        <fullName evidence="2">Uncharacterized protein</fullName>
    </submittedName>
</protein>
<keyword evidence="1" id="KW-0812">Transmembrane</keyword>
<evidence type="ECO:0000313" key="3">
    <source>
        <dbReference type="Proteomes" id="UP001157137"/>
    </source>
</evidence>
<sequence length="89" mass="10115">MRYMSATADSESQIGKLATEVWAIVFLIVLVDVALLKPYKSHYEKRIDGDLEWNEKFRLLVLFTYHKRRSTCASDAVDCADRCVAPSAS</sequence>
<organism evidence="2 3">
    <name type="scientific">Alicyclobacillus hesperidum</name>
    <dbReference type="NCBI Taxonomy" id="89784"/>
    <lineage>
        <taxon>Bacteria</taxon>
        <taxon>Bacillati</taxon>
        <taxon>Bacillota</taxon>
        <taxon>Bacilli</taxon>
        <taxon>Bacillales</taxon>
        <taxon>Alicyclobacillaceae</taxon>
        <taxon>Alicyclobacillus</taxon>
    </lineage>
</organism>
<accession>A0AA37X4B4</accession>
<dbReference type="Proteomes" id="UP001157137">
    <property type="component" value="Unassembled WGS sequence"/>
</dbReference>
<name>A0AA37X4B4_9BACL</name>
<keyword evidence="1" id="KW-0472">Membrane</keyword>
<evidence type="ECO:0000256" key="1">
    <source>
        <dbReference type="SAM" id="Phobius"/>
    </source>
</evidence>
<evidence type="ECO:0000313" key="2">
    <source>
        <dbReference type="EMBL" id="GLV14452.1"/>
    </source>
</evidence>
<gene>
    <name evidence="2" type="ORF">Heshes_21360</name>
</gene>
<feature type="transmembrane region" description="Helical" evidence="1">
    <location>
        <begin position="20"/>
        <end position="36"/>
    </location>
</feature>
<reference evidence="2" key="1">
    <citation type="submission" date="2023-02" db="EMBL/GenBank/DDBJ databases">
        <title>Proposal of a novel subspecies: Alicyclobacillus hesperidum subspecies aegle.</title>
        <authorList>
            <person name="Goto K."/>
            <person name="Fujii T."/>
            <person name="Yasui K."/>
            <person name="Mochida K."/>
            <person name="Kato-Tanaka Y."/>
            <person name="Morohoshi S."/>
            <person name="An S.Y."/>
            <person name="Kasai H."/>
            <person name="Yokota A."/>
        </authorList>
    </citation>
    <scope>NUCLEOTIDE SEQUENCE</scope>
    <source>
        <strain evidence="2">DSM 12766</strain>
    </source>
</reference>
<dbReference type="EMBL" id="BSRA01000012">
    <property type="protein sequence ID" value="GLV14452.1"/>
    <property type="molecule type" value="Genomic_DNA"/>
</dbReference>
<proteinExistence type="predicted"/>